<dbReference type="InterPro" id="IPR036388">
    <property type="entry name" value="WH-like_DNA-bd_sf"/>
</dbReference>
<evidence type="ECO:0000313" key="7">
    <source>
        <dbReference type="Proteomes" id="UP000614200"/>
    </source>
</evidence>
<dbReference type="PANTHER" id="PTHR30126">
    <property type="entry name" value="HTH-TYPE TRANSCRIPTIONAL REGULATOR"/>
    <property type="match status" value="1"/>
</dbReference>
<evidence type="ECO:0000313" key="6">
    <source>
        <dbReference type="EMBL" id="MBF4693477.1"/>
    </source>
</evidence>
<gene>
    <name evidence="6" type="ORF">ISU02_10115</name>
</gene>
<proteinExistence type="inferred from homology"/>
<evidence type="ECO:0000256" key="3">
    <source>
        <dbReference type="ARBA" id="ARBA00023125"/>
    </source>
</evidence>
<name>A0ABR9ZSN7_9FIRM</name>
<dbReference type="PANTHER" id="PTHR30126:SF78">
    <property type="entry name" value="HTH LYSR-TYPE DOMAIN-CONTAINING PROTEIN"/>
    <property type="match status" value="1"/>
</dbReference>
<dbReference type="PROSITE" id="PS50931">
    <property type="entry name" value="HTH_LYSR"/>
    <property type="match status" value="1"/>
</dbReference>
<comment type="caution">
    <text evidence="6">The sequence shown here is derived from an EMBL/GenBank/DDBJ whole genome shotgun (WGS) entry which is preliminary data.</text>
</comment>
<accession>A0ABR9ZSN7</accession>
<evidence type="ECO:0000256" key="2">
    <source>
        <dbReference type="ARBA" id="ARBA00023015"/>
    </source>
</evidence>
<reference evidence="6 7" key="1">
    <citation type="submission" date="2020-11" db="EMBL/GenBank/DDBJ databases">
        <title>Fusibacter basophilias sp. nov.</title>
        <authorList>
            <person name="Qiu D."/>
        </authorList>
    </citation>
    <scope>NUCLEOTIDE SEQUENCE [LARGE SCALE GENOMIC DNA]</scope>
    <source>
        <strain evidence="6 7">Q10-2</strain>
    </source>
</reference>
<dbReference type="InterPro" id="IPR036390">
    <property type="entry name" value="WH_DNA-bd_sf"/>
</dbReference>
<keyword evidence="2" id="KW-0805">Transcription regulation</keyword>
<dbReference type="InterPro" id="IPR005119">
    <property type="entry name" value="LysR_subst-bd"/>
</dbReference>
<keyword evidence="7" id="KW-1185">Reference proteome</keyword>
<dbReference type="SUPFAM" id="SSF46785">
    <property type="entry name" value="Winged helix' DNA-binding domain"/>
    <property type="match status" value="1"/>
</dbReference>
<dbReference type="Gene3D" id="1.10.10.10">
    <property type="entry name" value="Winged helix-like DNA-binding domain superfamily/Winged helix DNA-binding domain"/>
    <property type="match status" value="1"/>
</dbReference>
<keyword evidence="3" id="KW-0238">DNA-binding</keyword>
<dbReference type="EMBL" id="JADKNH010000005">
    <property type="protein sequence ID" value="MBF4693477.1"/>
    <property type="molecule type" value="Genomic_DNA"/>
</dbReference>
<keyword evidence="4" id="KW-0804">Transcription</keyword>
<feature type="domain" description="HTH lysR-type" evidence="5">
    <location>
        <begin position="1"/>
        <end position="58"/>
    </location>
</feature>
<evidence type="ECO:0000256" key="1">
    <source>
        <dbReference type="ARBA" id="ARBA00009437"/>
    </source>
</evidence>
<organism evidence="6 7">
    <name type="scientific">Fusibacter ferrireducens</name>
    <dbReference type="NCBI Taxonomy" id="2785058"/>
    <lineage>
        <taxon>Bacteria</taxon>
        <taxon>Bacillati</taxon>
        <taxon>Bacillota</taxon>
        <taxon>Clostridia</taxon>
        <taxon>Eubacteriales</taxon>
        <taxon>Eubacteriales Family XII. Incertae Sedis</taxon>
        <taxon>Fusibacter</taxon>
    </lineage>
</organism>
<evidence type="ECO:0000256" key="4">
    <source>
        <dbReference type="ARBA" id="ARBA00023163"/>
    </source>
</evidence>
<dbReference type="InterPro" id="IPR000847">
    <property type="entry name" value="LysR_HTH_N"/>
</dbReference>
<protein>
    <submittedName>
        <fullName evidence="6">LysR family transcriptional regulator</fullName>
    </submittedName>
</protein>
<dbReference type="Pfam" id="PF03466">
    <property type="entry name" value="LysR_substrate"/>
    <property type="match status" value="1"/>
</dbReference>
<dbReference type="CDD" id="cd05466">
    <property type="entry name" value="PBP2_LTTR_substrate"/>
    <property type="match status" value="1"/>
</dbReference>
<dbReference type="SUPFAM" id="SSF53850">
    <property type="entry name" value="Periplasmic binding protein-like II"/>
    <property type="match status" value="1"/>
</dbReference>
<dbReference type="Gene3D" id="3.40.190.290">
    <property type="match status" value="1"/>
</dbReference>
<dbReference type="RefSeq" id="WP_194701705.1">
    <property type="nucleotide sequence ID" value="NZ_JADKNH010000005.1"/>
</dbReference>
<dbReference type="PRINTS" id="PR00039">
    <property type="entry name" value="HTHLYSR"/>
</dbReference>
<dbReference type="Pfam" id="PF00126">
    <property type="entry name" value="HTH_1"/>
    <property type="match status" value="1"/>
</dbReference>
<sequence>MDSRDWQILKLIDEEKSLSKTAQRLYISQPALTYRLNKLEKEFNTPLLNRYSNGVTFTPQGEIILKYAIEMTVRMDQLKKEVLKVSETISGSVRIGVSTVYAKYRLAHILKEYTEHFPDVEVVLKTGSSTLELPNMLKQGEVDLIVKRGDLDWSECKHVIFEEPKGIITSKLICFETLLSEPWIQDRSSAITESDKLLFEWWMEKYHVVPNPKVIEVNSIEACMELISQGLGWTFLPKIHVKNRKNLFFYPLVWESGVPIIQPTILLYKEEAIENLAVKKFIEYILMDCDEL</sequence>
<comment type="similarity">
    <text evidence="1">Belongs to the LysR transcriptional regulatory family.</text>
</comment>
<dbReference type="Proteomes" id="UP000614200">
    <property type="component" value="Unassembled WGS sequence"/>
</dbReference>
<evidence type="ECO:0000259" key="5">
    <source>
        <dbReference type="PROSITE" id="PS50931"/>
    </source>
</evidence>